<gene>
    <name evidence="5" type="ORF">RFI_07060</name>
</gene>
<name>X6NVM2_RETFI</name>
<dbReference type="GO" id="GO:0005737">
    <property type="term" value="C:cytoplasm"/>
    <property type="evidence" value="ECO:0007669"/>
    <property type="project" value="TreeGrafter"/>
</dbReference>
<dbReference type="OrthoDB" id="1937899at2759"/>
<evidence type="ECO:0000313" key="5">
    <source>
        <dbReference type="EMBL" id="ETO30061.1"/>
    </source>
</evidence>
<feature type="active site" evidence="1">
    <location>
        <position position="93"/>
    </location>
</feature>
<feature type="transmembrane region" description="Helical" evidence="3">
    <location>
        <begin position="127"/>
        <end position="150"/>
    </location>
</feature>
<feature type="active site" evidence="1">
    <location>
        <position position="92"/>
    </location>
</feature>
<dbReference type="EMBL" id="ASPP01005696">
    <property type="protein sequence ID" value="ETO30061.1"/>
    <property type="molecule type" value="Genomic_DNA"/>
</dbReference>
<protein>
    <recommendedName>
        <fullName evidence="4">PARG catalytic Macro domain-containing protein</fullName>
    </recommendedName>
</protein>
<dbReference type="GO" id="GO:1990966">
    <property type="term" value="P:ATP generation from poly-ADP-D-ribose"/>
    <property type="evidence" value="ECO:0007669"/>
    <property type="project" value="TreeGrafter"/>
</dbReference>
<proteinExistence type="predicted"/>
<dbReference type="Proteomes" id="UP000023152">
    <property type="component" value="Unassembled WGS sequence"/>
</dbReference>
<reference evidence="5 6" key="1">
    <citation type="journal article" date="2013" name="Curr. Biol.">
        <title>The Genome of the Foraminiferan Reticulomyxa filosa.</title>
        <authorList>
            <person name="Glockner G."/>
            <person name="Hulsmann N."/>
            <person name="Schleicher M."/>
            <person name="Noegel A.A."/>
            <person name="Eichinger L."/>
            <person name="Gallinger C."/>
            <person name="Pawlowski J."/>
            <person name="Sierra R."/>
            <person name="Euteneuer U."/>
            <person name="Pillet L."/>
            <person name="Moustafa A."/>
            <person name="Platzer M."/>
            <person name="Groth M."/>
            <person name="Szafranski K."/>
            <person name="Schliwa M."/>
        </authorList>
    </citation>
    <scope>NUCLEOTIDE SEQUENCE [LARGE SCALE GENOMIC DNA]</scope>
</reference>
<keyword evidence="3" id="KW-1133">Transmembrane helix</keyword>
<dbReference type="Pfam" id="PF05028">
    <property type="entry name" value="PARG_cat_C"/>
    <property type="match status" value="2"/>
</dbReference>
<feature type="domain" description="PARG catalytic Macro" evidence="4">
    <location>
        <begin position="131"/>
        <end position="296"/>
    </location>
</feature>
<dbReference type="GO" id="GO:0004649">
    <property type="term" value="F:poly(ADP-ribose) glycohydrolase activity"/>
    <property type="evidence" value="ECO:0007669"/>
    <property type="project" value="InterPro"/>
</dbReference>
<evidence type="ECO:0000259" key="4">
    <source>
        <dbReference type="Pfam" id="PF05028"/>
    </source>
</evidence>
<feature type="binding site" evidence="2">
    <location>
        <position position="155"/>
    </location>
    <ligand>
        <name>substrate</name>
    </ligand>
</feature>
<keyword evidence="3" id="KW-0812">Transmembrane</keyword>
<feature type="domain" description="PARG catalytic Macro" evidence="4">
    <location>
        <begin position="46"/>
        <end position="111"/>
    </location>
</feature>
<feature type="active site" evidence="1">
    <location>
        <position position="74"/>
    </location>
</feature>
<feature type="transmembrane region" description="Helical" evidence="3">
    <location>
        <begin position="103"/>
        <end position="120"/>
    </location>
</feature>
<dbReference type="GO" id="GO:0009225">
    <property type="term" value="P:nucleotide-sugar metabolic process"/>
    <property type="evidence" value="ECO:0007669"/>
    <property type="project" value="TreeGrafter"/>
</dbReference>
<evidence type="ECO:0000256" key="1">
    <source>
        <dbReference type="PIRSR" id="PIRSR607724-1"/>
    </source>
</evidence>
<dbReference type="PANTHER" id="PTHR12837:SF0">
    <property type="entry name" value="POLY(ADP-RIBOSE) GLYCOHYDROLASE"/>
    <property type="match status" value="1"/>
</dbReference>
<dbReference type="PANTHER" id="PTHR12837">
    <property type="entry name" value="POLY ADP-RIBOSE GLYCOHYDROLASE"/>
    <property type="match status" value="1"/>
</dbReference>
<sequence>MCWSKYFDFARETGVDSKWFKEQVITIHRRCLSTEQCDNIFSDKMLTNCDKKLPKMHIRDDGKIEEEKEALHADFANKFIGGGVLTGGNVQEEILFTVNPECLITMLLSPMVFYFIFILLNPKKKKIYIYIYTYIYMNETIVILGTRQYFDYTGYGSRFQYNGLHQYQLRESESKDKDSGESATDTNNGDEKVDVLRFCQKKPNRLATGIVCFDALEFPGDKQIQPKFLLRELVKAYVAFQCDEVLLADERFGRVIATGNWGCGMFGGNKQIKSLLQWIAATLAAKEIAYFTFAKFEKDKQLSKLSEVVNAMVQKEITVGQLWQALCNTNVRERFTYGSKSLFSLLNERLKLNISSL</sequence>
<dbReference type="AlphaFoldDB" id="X6NVM2"/>
<feature type="binding site" evidence="2">
    <location>
        <position position="77"/>
    </location>
    <ligand>
        <name>substrate</name>
    </ligand>
</feature>
<dbReference type="GO" id="GO:0005975">
    <property type="term" value="P:carbohydrate metabolic process"/>
    <property type="evidence" value="ECO:0007669"/>
    <property type="project" value="InterPro"/>
</dbReference>
<dbReference type="GO" id="GO:0006282">
    <property type="term" value="P:regulation of DNA repair"/>
    <property type="evidence" value="ECO:0007669"/>
    <property type="project" value="InterPro"/>
</dbReference>
<keyword evidence="6" id="KW-1185">Reference proteome</keyword>
<comment type="caution">
    <text evidence="5">The sequence shown here is derived from an EMBL/GenBank/DDBJ whole genome shotgun (WGS) entry which is preliminary data.</text>
</comment>
<accession>X6NVM2</accession>
<dbReference type="InterPro" id="IPR007724">
    <property type="entry name" value="Poly_GlycHdrlase"/>
</dbReference>
<organism evidence="5 6">
    <name type="scientific">Reticulomyxa filosa</name>
    <dbReference type="NCBI Taxonomy" id="46433"/>
    <lineage>
        <taxon>Eukaryota</taxon>
        <taxon>Sar</taxon>
        <taxon>Rhizaria</taxon>
        <taxon>Retaria</taxon>
        <taxon>Foraminifera</taxon>
        <taxon>Monothalamids</taxon>
        <taxon>Reticulomyxidae</taxon>
        <taxon>Reticulomyxa</taxon>
    </lineage>
</organism>
<feature type="binding site" evidence="2">
    <location>
        <position position="91"/>
    </location>
    <ligand>
        <name>substrate</name>
    </ligand>
</feature>
<dbReference type="InterPro" id="IPR046372">
    <property type="entry name" value="PARG_cat_C"/>
</dbReference>
<keyword evidence="3" id="KW-0472">Membrane</keyword>
<dbReference type="GO" id="GO:0005634">
    <property type="term" value="C:nucleus"/>
    <property type="evidence" value="ECO:0007669"/>
    <property type="project" value="TreeGrafter"/>
</dbReference>
<evidence type="ECO:0000256" key="2">
    <source>
        <dbReference type="PIRSR" id="PIRSR607724-2"/>
    </source>
</evidence>
<evidence type="ECO:0000256" key="3">
    <source>
        <dbReference type="SAM" id="Phobius"/>
    </source>
</evidence>
<evidence type="ECO:0000313" key="6">
    <source>
        <dbReference type="Proteomes" id="UP000023152"/>
    </source>
</evidence>